<dbReference type="PROSITE" id="PS50222">
    <property type="entry name" value="EF_HAND_2"/>
    <property type="match status" value="3"/>
</dbReference>
<evidence type="ECO:0000256" key="1">
    <source>
        <dbReference type="ARBA" id="ARBA00004448"/>
    </source>
</evidence>
<dbReference type="SMART" id="SM00054">
    <property type="entry name" value="EFh"/>
    <property type="match status" value="4"/>
</dbReference>
<dbReference type="InterPro" id="IPR002167">
    <property type="entry name" value="GDC-like"/>
</dbReference>
<dbReference type="CDD" id="cd23161">
    <property type="entry name" value="Prefoldin_6"/>
    <property type="match status" value="1"/>
</dbReference>
<evidence type="ECO:0000256" key="12">
    <source>
        <dbReference type="ARBA" id="ARBA00023128"/>
    </source>
</evidence>
<reference evidence="20" key="1">
    <citation type="submission" date="2018-08" db="EMBL/GenBank/DDBJ databases">
        <authorList>
            <person name="Cornetti L."/>
        </authorList>
    </citation>
    <scope>NUCLEOTIDE SEQUENCE</scope>
    <source>
        <strain evidence="20">PA42</strain>
    </source>
</reference>
<evidence type="ECO:0000259" key="19">
    <source>
        <dbReference type="PROSITE" id="PS50222"/>
    </source>
</evidence>
<feature type="repeat" description="Solcar" evidence="16">
    <location>
        <begin position="201"/>
        <end position="286"/>
    </location>
</feature>
<dbReference type="SUPFAM" id="SSF47473">
    <property type="entry name" value="EF-hand"/>
    <property type="match status" value="1"/>
</dbReference>
<dbReference type="Pfam" id="PF00153">
    <property type="entry name" value="Mito_carr"/>
    <property type="match status" value="2"/>
</dbReference>
<proteinExistence type="evidence at transcript level"/>
<evidence type="ECO:0000256" key="5">
    <source>
        <dbReference type="ARBA" id="ARBA00022448"/>
    </source>
</evidence>
<comment type="subunit">
    <text evidence="4">Heterohexamer of two PFD-alpha type and four PFD-beta type subunits.</text>
</comment>
<evidence type="ECO:0000256" key="16">
    <source>
        <dbReference type="PROSITE-ProRule" id="PRU00282"/>
    </source>
</evidence>
<sequence>MRPATSDNPSSEVLPVPHYSYELPTVEEERFEKLFRQLDVNGDGRIDILELSQSLHKHGVPENLKESYATKFIQQSDLNQSGDVSLAEFIYYVSEHEKKLLLLFSNLDTDKDGRIKVNELITAFRDLGVAISRQEAAQLLKRIDKDGSLDIGFNEWRDFLLFHPTADLSEIINYWRHSTYLDVGESVTVPDDFTLQEMLSGMWWRHLLAGGVAGAVSRTSTAPLDRLKVFLQVHGLNRFGSLAACARHMLHEGGVRSLWRGNGINVMKIAPESAIKFMAYEKLKQYIKSGSPTRDLGMYERFVAGSIAGCISQTTIYPLEVLKTRLSLRTTGQYRGIVDAAKKIYSREGASVFFRGYIPNLLGIIPYAGIDLAVYETLKKRWLRNHIDTEKPSVLILLSCGTVSSTCGQIASYPMALVRTRLQAAGLQKKMQQEVEKFKAVQKEYQSVISSRQQLDSQLTENNGVKEELNLLESDANVFKLIGPVLVKQDLEEARQNVSKRIDYITGETKRLDKAIEDLDKKQDVQREALGKLQQQLQQAQVKAAMKA</sequence>
<dbReference type="InterPro" id="IPR002067">
    <property type="entry name" value="MCP"/>
</dbReference>
<feature type="domain" description="EF-hand" evidence="19">
    <location>
        <begin position="131"/>
        <end position="166"/>
    </location>
</feature>
<evidence type="ECO:0000256" key="14">
    <source>
        <dbReference type="ARBA" id="ARBA00023186"/>
    </source>
</evidence>
<dbReference type="Gene3D" id="1.50.40.10">
    <property type="entry name" value="Mitochondrial carrier domain"/>
    <property type="match status" value="1"/>
</dbReference>
<keyword evidence="7" id="KW-0479">Metal-binding</keyword>
<dbReference type="GO" id="GO:0006457">
    <property type="term" value="P:protein folding"/>
    <property type="evidence" value="ECO:0007669"/>
    <property type="project" value="InterPro"/>
</dbReference>
<dbReference type="Pfam" id="PF13499">
    <property type="entry name" value="EF-hand_7"/>
    <property type="match status" value="2"/>
</dbReference>
<dbReference type="FunFam" id="1.10.287.370:FF:000003">
    <property type="entry name" value="Prefoldin subunit 6"/>
    <property type="match status" value="1"/>
</dbReference>
<dbReference type="FunFam" id="1.10.238.10:FF:000320">
    <property type="entry name" value="Uncharacterized protein, isoform B"/>
    <property type="match status" value="1"/>
</dbReference>
<dbReference type="Gene3D" id="1.10.238.10">
    <property type="entry name" value="EF-hand"/>
    <property type="match status" value="2"/>
</dbReference>
<name>A0A4Y7MVI0_DAPPU</name>
<dbReference type="FunFam" id="1.50.40.10:FF:000003">
    <property type="entry name" value="Putative calcium-binding mitochondrial carrier protein scamc-2"/>
    <property type="match status" value="1"/>
</dbReference>
<feature type="coiled-coil region" evidence="18">
    <location>
        <begin position="516"/>
        <end position="543"/>
    </location>
</feature>
<keyword evidence="12" id="KW-0496">Mitochondrion</keyword>
<feature type="repeat" description="Solcar" evidence="16">
    <location>
        <begin position="296"/>
        <end position="381"/>
    </location>
</feature>
<dbReference type="SUPFAM" id="SSF46579">
    <property type="entry name" value="Prefoldin"/>
    <property type="match status" value="1"/>
</dbReference>
<feature type="domain" description="EF-hand" evidence="19">
    <location>
        <begin position="26"/>
        <end position="61"/>
    </location>
</feature>
<evidence type="ECO:0000256" key="13">
    <source>
        <dbReference type="ARBA" id="ARBA00023136"/>
    </source>
</evidence>
<dbReference type="FunFam" id="1.10.238.10:FF:000028">
    <property type="entry name" value="Putative calcium-binding mitochondrial carrier protein scamc-2"/>
    <property type="match status" value="1"/>
</dbReference>
<dbReference type="GO" id="GO:0055085">
    <property type="term" value="P:transmembrane transport"/>
    <property type="evidence" value="ECO:0007669"/>
    <property type="project" value="InterPro"/>
</dbReference>
<dbReference type="GO" id="GO:0005743">
    <property type="term" value="C:mitochondrial inner membrane"/>
    <property type="evidence" value="ECO:0007669"/>
    <property type="project" value="UniProtKB-SubCell"/>
</dbReference>
<dbReference type="PANTHER" id="PTHR24089">
    <property type="entry name" value="SOLUTE CARRIER FAMILY 25"/>
    <property type="match status" value="1"/>
</dbReference>
<evidence type="ECO:0000256" key="7">
    <source>
        <dbReference type="ARBA" id="ARBA00022723"/>
    </source>
</evidence>
<gene>
    <name evidence="20" type="primary">EOG090X0MQF</name>
</gene>
<dbReference type="AlphaFoldDB" id="A0A4Y7MVI0"/>
<dbReference type="InterPro" id="IPR002777">
    <property type="entry name" value="PFD_beta-like"/>
</dbReference>
<protein>
    <recommendedName>
        <fullName evidence="15">Probable prefoldin subunit 6</fullName>
    </recommendedName>
</protein>
<dbReference type="PROSITE" id="PS00018">
    <property type="entry name" value="EF_HAND_1"/>
    <property type="match status" value="1"/>
</dbReference>
<accession>A0A4Y7MVI0</accession>
<keyword evidence="8" id="KW-0677">Repeat</keyword>
<evidence type="ECO:0000256" key="6">
    <source>
        <dbReference type="ARBA" id="ARBA00022692"/>
    </source>
</evidence>
<keyword evidence="18" id="KW-0175">Coiled coil</keyword>
<evidence type="ECO:0000256" key="17">
    <source>
        <dbReference type="RuleBase" id="RU000488"/>
    </source>
</evidence>
<dbReference type="PROSITE" id="PS50920">
    <property type="entry name" value="SOLCAR"/>
    <property type="match status" value="2"/>
</dbReference>
<dbReference type="InterPro" id="IPR011992">
    <property type="entry name" value="EF-hand-dom_pair"/>
</dbReference>
<evidence type="ECO:0000256" key="3">
    <source>
        <dbReference type="ARBA" id="ARBA00008045"/>
    </source>
</evidence>
<evidence type="ECO:0000256" key="11">
    <source>
        <dbReference type="ARBA" id="ARBA00022989"/>
    </source>
</evidence>
<keyword evidence="6 16" id="KW-0812">Transmembrane</keyword>
<evidence type="ECO:0000256" key="15">
    <source>
        <dbReference type="ARBA" id="ARBA00072592"/>
    </source>
</evidence>
<dbReference type="GO" id="GO:0005509">
    <property type="term" value="F:calcium ion binding"/>
    <property type="evidence" value="ECO:0007669"/>
    <property type="project" value="InterPro"/>
</dbReference>
<dbReference type="InterPro" id="IPR002048">
    <property type="entry name" value="EF_hand_dom"/>
</dbReference>
<dbReference type="GO" id="GO:0016272">
    <property type="term" value="C:prefoldin complex"/>
    <property type="evidence" value="ECO:0007669"/>
    <property type="project" value="InterPro"/>
</dbReference>
<evidence type="ECO:0000256" key="10">
    <source>
        <dbReference type="ARBA" id="ARBA00022837"/>
    </source>
</evidence>
<feature type="coiled-coil region" evidence="18">
    <location>
        <begin position="424"/>
        <end position="475"/>
    </location>
</feature>
<evidence type="ECO:0000256" key="9">
    <source>
        <dbReference type="ARBA" id="ARBA00022792"/>
    </source>
</evidence>
<keyword evidence="10" id="KW-0106">Calcium</keyword>
<keyword evidence="11" id="KW-1133">Transmembrane helix</keyword>
<dbReference type="EMBL" id="LR015049">
    <property type="protein sequence ID" value="SVE84668.1"/>
    <property type="molecule type" value="mRNA"/>
</dbReference>
<organism evidence="20">
    <name type="scientific">Daphnia pulex</name>
    <name type="common">Water flea</name>
    <dbReference type="NCBI Taxonomy" id="6669"/>
    <lineage>
        <taxon>Eukaryota</taxon>
        <taxon>Metazoa</taxon>
        <taxon>Ecdysozoa</taxon>
        <taxon>Arthropoda</taxon>
        <taxon>Crustacea</taxon>
        <taxon>Branchiopoda</taxon>
        <taxon>Diplostraca</taxon>
        <taxon>Cladocera</taxon>
        <taxon>Anomopoda</taxon>
        <taxon>Daphniidae</taxon>
        <taxon>Daphnia</taxon>
    </lineage>
</organism>
<comment type="similarity">
    <text evidence="3">Belongs to the prefoldin subunit beta family.</text>
</comment>
<comment type="similarity">
    <text evidence="2 17">Belongs to the mitochondrial carrier (TC 2.A.29) family.</text>
</comment>
<dbReference type="OrthoDB" id="270584at2759"/>
<evidence type="ECO:0000256" key="18">
    <source>
        <dbReference type="SAM" id="Coils"/>
    </source>
</evidence>
<dbReference type="InterPro" id="IPR018108">
    <property type="entry name" value="MCP_transmembrane"/>
</dbReference>
<evidence type="ECO:0000313" key="20">
    <source>
        <dbReference type="EMBL" id="SVE84668.1"/>
    </source>
</evidence>
<comment type="subcellular location">
    <subcellularLocation>
        <location evidence="1">Mitochondrion inner membrane</location>
        <topology evidence="1">Multi-pass membrane protein</topology>
    </subcellularLocation>
</comment>
<dbReference type="PRINTS" id="PR00928">
    <property type="entry name" value="GRAVESDC"/>
</dbReference>
<feature type="domain" description="EF-hand" evidence="19">
    <location>
        <begin position="95"/>
        <end position="130"/>
    </location>
</feature>
<keyword evidence="14" id="KW-0143">Chaperone</keyword>
<keyword evidence="13 16" id="KW-0472">Membrane</keyword>
<evidence type="ECO:0000256" key="4">
    <source>
        <dbReference type="ARBA" id="ARBA00011695"/>
    </source>
</evidence>
<dbReference type="PRINTS" id="PR00926">
    <property type="entry name" value="MITOCARRIER"/>
</dbReference>
<evidence type="ECO:0000256" key="8">
    <source>
        <dbReference type="ARBA" id="ARBA00022737"/>
    </source>
</evidence>
<dbReference type="InterPro" id="IPR018247">
    <property type="entry name" value="EF_Hand_1_Ca_BS"/>
</dbReference>
<evidence type="ECO:0000256" key="2">
    <source>
        <dbReference type="ARBA" id="ARBA00006375"/>
    </source>
</evidence>
<keyword evidence="5 17" id="KW-0813">Transport</keyword>
<dbReference type="GO" id="GO:0051082">
    <property type="term" value="F:unfolded protein binding"/>
    <property type="evidence" value="ECO:0007669"/>
    <property type="project" value="InterPro"/>
</dbReference>
<dbReference type="SUPFAM" id="SSF103506">
    <property type="entry name" value="Mitochondrial carrier"/>
    <property type="match status" value="1"/>
</dbReference>
<dbReference type="InterPro" id="IPR023395">
    <property type="entry name" value="MCP_dom_sf"/>
</dbReference>
<dbReference type="Pfam" id="PF01920">
    <property type="entry name" value="Prefoldin_2"/>
    <property type="match status" value="1"/>
</dbReference>
<keyword evidence="9" id="KW-0999">Mitochondrion inner membrane</keyword>